<gene>
    <name evidence="21" type="ORF">DdX_20590</name>
</gene>
<dbReference type="GO" id="GO:0005524">
    <property type="term" value="F:ATP binding"/>
    <property type="evidence" value="ECO:0007669"/>
    <property type="project" value="UniProtKB-KW"/>
</dbReference>
<evidence type="ECO:0000256" key="19">
    <source>
        <dbReference type="SAM" id="Phobius"/>
    </source>
</evidence>
<evidence type="ECO:0000256" key="10">
    <source>
        <dbReference type="ARBA" id="ARBA00022692"/>
    </source>
</evidence>
<dbReference type="PANTHER" id="PTHR17490:SF16">
    <property type="entry name" value="THREONYLCARBAMOYL-AMP SYNTHASE"/>
    <property type="match status" value="1"/>
</dbReference>
<dbReference type="AlphaFoldDB" id="A0AAD4MH14"/>
<keyword evidence="11" id="KW-0819">tRNA processing</keyword>
<evidence type="ECO:0000256" key="16">
    <source>
        <dbReference type="ARBA" id="ARBA00023136"/>
    </source>
</evidence>
<dbReference type="GO" id="GO:0061710">
    <property type="term" value="F:L-threonylcarbamoyladenylate synthase"/>
    <property type="evidence" value="ECO:0007669"/>
    <property type="project" value="UniProtKB-EC"/>
</dbReference>
<dbReference type="GO" id="GO:0006450">
    <property type="term" value="P:regulation of translational fidelity"/>
    <property type="evidence" value="ECO:0007669"/>
    <property type="project" value="TreeGrafter"/>
</dbReference>
<dbReference type="InterPro" id="IPR005145">
    <property type="entry name" value="Sua5_C"/>
</dbReference>
<dbReference type="GO" id="GO:0016020">
    <property type="term" value="C:membrane"/>
    <property type="evidence" value="ECO:0007669"/>
    <property type="project" value="UniProtKB-SubCell"/>
</dbReference>
<dbReference type="Proteomes" id="UP001201812">
    <property type="component" value="Unassembled WGS sequence"/>
</dbReference>
<dbReference type="Pfam" id="PF03481">
    <property type="entry name" value="Sua5_C"/>
    <property type="match status" value="1"/>
</dbReference>
<evidence type="ECO:0000256" key="6">
    <source>
        <dbReference type="ARBA" id="ARBA00015492"/>
    </source>
</evidence>
<feature type="transmembrane region" description="Helical" evidence="19">
    <location>
        <begin position="358"/>
        <end position="377"/>
    </location>
</feature>
<dbReference type="PROSITE" id="PS51163">
    <property type="entry name" value="YRDC"/>
    <property type="match status" value="1"/>
</dbReference>
<dbReference type="Gene3D" id="1.20.1080.10">
    <property type="entry name" value="Glycerol uptake facilitator protein"/>
    <property type="match status" value="1"/>
</dbReference>
<keyword evidence="9" id="KW-0808">Transferase</keyword>
<proteinExistence type="inferred from homology"/>
<feature type="transmembrane region" description="Helical" evidence="19">
    <location>
        <begin position="458"/>
        <end position="478"/>
    </location>
</feature>
<sequence>MRRDSDRDSLWLAADATNRDAVAGIYAAKGRPSFNPLIVHVTDRRAAEKIALFDRDARALADAFWPGPLTLVLPLRPEAEIAGIVTAGLDTVAIRVPQHRAMQALLAASGKPLAAPSANASGTISPTRAAHVAVSLHGRIPLIVDDGPTSGGIESTIVALGGNPRLLRPGPIPAEAIEREIGRWLSGGSEEIEAPGQLASHYAPTKPVRLDATERCADEWLIGFGAVAGNDTLSAAGDLIEAAAALFDALHRADDSDCAAIAVAPVPTRVSALRSTIASAAPRTVHSMRPARFLLPLGGRVGRVRRASARLNFKQSLYTHATTPSLPLAAFRASVRTREWERHDDQCATGAGRTGRHILAVGIGLLGVSFAFGLTVLTMAYSIGHISGCHLNPAVTFGLWAGGRFAGKDIPLYVVAQVIGAVIAAWLLYCIASGAPGGYDLAGGLAANGFGEHSPGKFNLQSALAIEVVLTFMFVVIIMGSTDSRAPAGFAPIAIGLALTLIHLISIPVTNTSVNPARAPGRR</sequence>
<dbReference type="InterPro" id="IPR017945">
    <property type="entry name" value="DHBP_synth_RibB-like_a/b_dom"/>
</dbReference>
<comment type="catalytic activity">
    <reaction evidence="18">
        <text>L-threonine + hydrogencarbonate + ATP = L-threonylcarbamoyladenylate + diphosphate + H2O</text>
        <dbReference type="Rhea" id="RHEA:36407"/>
        <dbReference type="ChEBI" id="CHEBI:15377"/>
        <dbReference type="ChEBI" id="CHEBI:17544"/>
        <dbReference type="ChEBI" id="CHEBI:30616"/>
        <dbReference type="ChEBI" id="CHEBI:33019"/>
        <dbReference type="ChEBI" id="CHEBI:57926"/>
        <dbReference type="ChEBI" id="CHEBI:73682"/>
        <dbReference type="EC" id="2.7.7.87"/>
    </reaction>
</comment>
<dbReference type="EMBL" id="JAKKPZ010000611">
    <property type="protein sequence ID" value="KAI1693579.1"/>
    <property type="molecule type" value="Genomic_DNA"/>
</dbReference>
<evidence type="ECO:0000256" key="7">
    <source>
        <dbReference type="ARBA" id="ARBA00022448"/>
    </source>
</evidence>
<evidence type="ECO:0000313" key="21">
    <source>
        <dbReference type="EMBL" id="KAI1693579.1"/>
    </source>
</evidence>
<evidence type="ECO:0000256" key="11">
    <source>
        <dbReference type="ARBA" id="ARBA00022694"/>
    </source>
</evidence>
<evidence type="ECO:0000256" key="13">
    <source>
        <dbReference type="ARBA" id="ARBA00022741"/>
    </source>
</evidence>
<evidence type="ECO:0000259" key="20">
    <source>
        <dbReference type="PROSITE" id="PS51163"/>
    </source>
</evidence>
<dbReference type="GO" id="GO:0008033">
    <property type="term" value="P:tRNA processing"/>
    <property type="evidence" value="ECO:0007669"/>
    <property type="project" value="UniProtKB-KW"/>
</dbReference>
<feature type="transmembrane region" description="Helical" evidence="19">
    <location>
        <begin position="410"/>
        <end position="429"/>
    </location>
</feature>
<comment type="subcellular location">
    <subcellularLocation>
        <location evidence="2">Cytoplasm</location>
    </subcellularLocation>
    <subcellularLocation>
        <location evidence="1">Membrane</location>
        <topology evidence="1">Multi-pass membrane protein</topology>
    </subcellularLocation>
</comment>
<evidence type="ECO:0000313" key="22">
    <source>
        <dbReference type="Proteomes" id="UP001201812"/>
    </source>
</evidence>
<dbReference type="GO" id="GO:0000049">
    <property type="term" value="F:tRNA binding"/>
    <property type="evidence" value="ECO:0007669"/>
    <property type="project" value="TreeGrafter"/>
</dbReference>
<keyword evidence="13" id="KW-0547">Nucleotide-binding</keyword>
<keyword evidence="16 19" id="KW-0472">Membrane</keyword>
<dbReference type="GO" id="GO:0005737">
    <property type="term" value="C:cytoplasm"/>
    <property type="evidence" value="ECO:0007669"/>
    <property type="project" value="UniProtKB-SubCell"/>
</dbReference>
<evidence type="ECO:0000256" key="5">
    <source>
        <dbReference type="ARBA" id="ARBA00012584"/>
    </source>
</evidence>
<feature type="domain" description="YrdC-like" evidence="20">
    <location>
        <begin position="1"/>
        <end position="172"/>
    </location>
</feature>
<keyword evidence="14" id="KW-0067">ATP-binding</keyword>
<dbReference type="PRINTS" id="PR00783">
    <property type="entry name" value="MINTRINSICP"/>
</dbReference>
<evidence type="ECO:0000256" key="12">
    <source>
        <dbReference type="ARBA" id="ARBA00022695"/>
    </source>
</evidence>
<dbReference type="InterPro" id="IPR022357">
    <property type="entry name" value="MIP_CS"/>
</dbReference>
<evidence type="ECO:0000256" key="4">
    <source>
        <dbReference type="ARBA" id="ARBA00007663"/>
    </source>
</evidence>
<comment type="caution">
    <text evidence="21">The sequence shown here is derived from an EMBL/GenBank/DDBJ whole genome shotgun (WGS) entry which is preliminary data.</text>
</comment>
<evidence type="ECO:0000256" key="17">
    <source>
        <dbReference type="ARBA" id="ARBA00029774"/>
    </source>
</evidence>
<organism evidence="21 22">
    <name type="scientific">Ditylenchus destructor</name>
    <dbReference type="NCBI Taxonomy" id="166010"/>
    <lineage>
        <taxon>Eukaryota</taxon>
        <taxon>Metazoa</taxon>
        <taxon>Ecdysozoa</taxon>
        <taxon>Nematoda</taxon>
        <taxon>Chromadorea</taxon>
        <taxon>Rhabditida</taxon>
        <taxon>Tylenchina</taxon>
        <taxon>Tylenchomorpha</taxon>
        <taxon>Sphaerularioidea</taxon>
        <taxon>Anguinidae</taxon>
        <taxon>Anguininae</taxon>
        <taxon>Ditylenchus</taxon>
    </lineage>
</organism>
<comment type="similarity">
    <text evidence="4">Belongs to the SUA5 family.</text>
</comment>
<evidence type="ECO:0000256" key="18">
    <source>
        <dbReference type="ARBA" id="ARBA00048366"/>
    </source>
</evidence>
<keyword evidence="7" id="KW-0813">Transport</keyword>
<name>A0AAD4MH14_9BILA</name>
<dbReference type="Pfam" id="PF01300">
    <property type="entry name" value="Sua5_yciO_yrdC"/>
    <property type="match status" value="1"/>
</dbReference>
<dbReference type="SUPFAM" id="SSF55821">
    <property type="entry name" value="YrdC/RibB"/>
    <property type="match status" value="1"/>
</dbReference>
<keyword evidence="10 19" id="KW-0812">Transmembrane</keyword>
<dbReference type="EC" id="2.7.7.87" evidence="5"/>
<evidence type="ECO:0000256" key="3">
    <source>
        <dbReference type="ARBA" id="ARBA00006175"/>
    </source>
</evidence>
<keyword evidence="12" id="KW-0548">Nucleotidyltransferase</keyword>
<dbReference type="InterPro" id="IPR023271">
    <property type="entry name" value="Aquaporin-like"/>
</dbReference>
<evidence type="ECO:0000256" key="14">
    <source>
        <dbReference type="ARBA" id="ARBA00022840"/>
    </source>
</evidence>
<evidence type="ECO:0000256" key="15">
    <source>
        <dbReference type="ARBA" id="ARBA00022989"/>
    </source>
</evidence>
<comment type="similarity">
    <text evidence="3">Belongs to the MIP/aquaporin (TC 1.A.8) family.</text>
</comment>
<keyword evidence="15 19" id="KW-1133">Transmembrane helix</keyword>
<dbReference type="InterPro" id="IPR050156">
    <property type="entry name" value="TC-AMP_synthase_SUA5"/>
</dbReference>
<feature type="transmembrane region" description="Helical" evidence="19">
    <location>
        <begin position="490"/>
        <end position="509"/>
    </location>
</feature>
<feature type="transmembrane region" description="Helical" evidence="19">
    <location>
        <begin position="383"/>
        <end position="403"/>
    </location>
</feature>
<accession>A0AAD4MH14</accession>
<evidence type="ECO:0000256" key="2">
    <source>
        <dbReference type="ARBA" id="ARBA00004496"/>
    </source>
</evidence>
<dbReference type="GO" id="GO:0015267">
    <property type="term" value="F:channel activity"/>
    <property type="evidence" value="ECO:0007669"/>
    <property type="project" value="InterPro"/>
</dbReference>
<dbReference type="NCBIfam" id="NF003838">
    <property type="entry name" value="PRK05420.1"/>
    <property type="match status" value="1"/>
</dbReference>
<evidence type="ECO:0000256" key="1">
    <source>
        <dbReference type="ARBA" id="ARBA00004141"/>
    </source>
</evidence>
<keyword evidence="22" id="KW-1185">Reference proteome</keyword>
<reference evidence="21" key="1">
    <citation type="submission" date="2022-01" db="EMBL/GenBank/DDBJ databases">
        <title>Genome Sequence Resource for Two Populations of Ditylenchus destructor, the Migratory Endoparasitic Phytonematode.</title>
        <authorList>
            <person name="Zhang H."/>
            <person name="Lin R."/>
            <person name="Xie B."/>
        </authorList>
    </citation>
    <scope>NUCLEOTIDE SEQUENCE</scope>
    <source>
        <strain evidence="21">BazhouSP</strain>
    </source>
</reference>
<protein>
    <recommendedName>
        <fullName evidence="6">Threonylcarbamoyl-AMP synthase</fullName>
        <ecNumber evidence="5">2.7.7.87</ecNumber>
    </recommendedName>
    <alternativeName>
        <fullName evidence="17">L-threonylcarbamoyladenylate synthase</fullName>
    </alternativeName>
</protein>
<dbReference type="Pfam" id="PF00230">
    <property type="entry name" value="MIP"/>
    <property type="match status" value="1"/>
</dbReference>
<keyword evidence="8" id="KW-0963">Cytoplasm</keyword>
<dbReference type="Gene3D" id="3.90.870.10">
    <property type="entry name" value="DHBP synthase"/>
    <property type="match status" value="1"/>
</dbReference>
<dbReference type="PROSITE" id="PS00221">
    <property type="entry name" value="MIP"/>
    <property type="match status" value="1"/>
</dbReference>
<dbReference type="InterPro" id="IPR006070">
    <property type="entry name" value="Sua5-like_dom"/>
</dbReference>
<dbReference type="GO" id="GO:0003725">
    <property type="term" value="F:double-stranded RNA binding"/>
    <property type="evidence" value="ECO:0007669"/>
    <property type="project" value="InterPro"/>
</dbReference>
<evidence type="ECO:0000256" key="9">
    <source>
        <dbReference type="ARBA" id="ARBA00022679"/>
    </source>
</evidence>
<dbReference type="SUPFAM" id="SSF81338">
    <property type="entry name" value="Aquaporin-like"/>
    <property type="match status" value="1"/>
</dbReference>
<dbReference type="PANTHER" id="PTHR17490">
    <property type="entry name" value="SUA5"/>
    <property type="match status" value="1"/>
</dbReference>
<evidence type="ECO:0000256" key="8">
    <source>
        <dbReference type="ARBA" id="ARBA00022490"/>
    </source>
</evidence>
<dbReference type="InterPro" id="IPR000425">
    <property type="entry name" value="MIP"/>
</dbReference>
<dbReference type="NCBIfam" id="TIGR00057">
    <property type="entry name" value="L-threonylcarbamoyladenylate synthase"/>
    <property type="match status" value="1"/>
</dbReference>